<feature type="compositionally biased region" description="Polar residues" evidence="2">
    <location>
        <begin position="515"/>
        <end position="528"/>
    </location>
</feature>
<gene>
    <name evidence="3" type="ORF">CANTADRAFT_243737</name>
</gene>
<dbReference type="Proteomes" id="UP000094285">
    <property type="component" value="Unassembled WGS sequence"/>
</dbReference>
<accession>A0A1E4SHQ9</accession>
<proteinExistence type="predicted"/>
<feature type="compositionally biased region" description="Polar residues" evidence="2">
    <location>
        <begin position="404"/>
        <end position="434"/>
    </location>
</feature>
<evidence type="ECO:0000313" key="4">
    <source>
        <dbReference type="Proteomes" id="UP000094285"/>
    </source>
</evidence>
<feature type="coiled-coil region" evidence="1">
    <location>
        <begin position="316"/>
        <end position="343"/>
    </location>
</feature>
<dbReference type="AlphaFoldDB" id="A0A1E4SHQ9"/>
<name>A0A1E4SHQ9_9ASCO</name>
<evidence type="ECO:0000256" key="2">
    <source>
        <dbReference type="SAM" id="MobiDB-lite"/>
    </source>
</evidence>
<dbReference type="RefSeq" id="XP_020064155.1">
    <property type="nucleotide sequence ID" value="XM_020207092.1"/>
</dbReference>
<dbReference type="OrthoDB" id="4026810at2759"/>
<reference evidence="4" key="1">
    <citation type="submission" date="2016-05" db="EMBL/GenBank/DDBJ databases">
        <title>Comparative genomics of biotechnologically important yeasts.</title>
        <authorList>
            <consortium name="DOE Joint Genome Institute"/>
            <person name="Riley R."/>
            <person name="Haridas S."/>
            <person name="Wolfe K.H."/>
            <person name="Lopes M.R."/>
            <person name="Hittinger C.T."/>
            <person name="Goker M."/>
            <person name="Salamov A."/>
            <person name="Wisecaver J."/>
            <person name="Long T.M."/>
            <person name="Aerts A.L."/>
            <person name="Barry K."/>
            <person name="Choi C."/>
            <person name="Clum A."/>
            <person name="Coughlan A.Y."/>
            <person name="Deshpande S."/>
            <person name="Douglass A.P."/>
            <person name="Hanson S.J."/>
            <person name="Klenk H.-P."/>
            <person name="Labutti K."/>
            <person name="Lapidus A."/>
            <person name="Lindquist E."/>
            <person name="Lipzen A."/>
            <person name="Meier-Kolthoff J.P."/>
            <person name="Ohm R.A."/>
            <person name="Otillar R.P."/>
            <person name="Pangilinan J."/>
            <person name="Peng Y."/>
            <person name="Rokas A."/>
            <person name="Rosa C.A."/>
            <person name="Scheuner C."/>
            <person name="Sibirny A.A."/>
            <person name="Slot J.C."/>
            <person name="Stielow J.B."/>
            <person name="Sun H."/>
            <person name="Kurtzman C.P."/>
            <person name="Blackwell M."/>
            <person name="Grigoriev I.V."/>
            <person name="Jeffries T.W."/>
        </authorList>
    </citation>
    <scope>NUCLEOTIDE SEQUENCE [LARGE SCALE GENOMIC DNA]</scope>
    <source>
        <strain evidence="4">NRRL Y-17324</strain>
    </source>
</reference>
<feature type="region of interest" description="Disordered" evidence="2">
    <location>
        <begin position="510"/>
        <end position="534"/>
    </location>
</feature>
<evidence type="ECO:0000313" key="3">
    <source>
        <dbReference type="EMBL" id="ODV79033.1"/>
    </source>
</evidence>
<feature type="region of interest" description="Disordered" evidence="2">
    <location>
        <begin position="397"/>
        <end position="449"/>
    </location>
</feature>
<dbReference type="GeneID" id="30981229"/>
<evidence type="ECO:0000256" key="1">
    <source>
        <dbReference type="SAM" id="Coils"/>
    </source>
</evidence>
<dbReference type="EMBL" id="KV453912">
    <property type="protein sequence ID" value="ODV79033.1"/>
    <property type="molecule type" value="Genomic_DNA"/>
</dbReference>
<protein>
    <submittedName>
        <fullName evidence="3">Uncharacterized protein</fullName>
    </submittedName>
</protein>
<feature type="compositionally biased region" description="Polar residues" evidence="2">
    <location>
        <begin position="10"/>
        <end position="30"/>
    </location>
</feature>
<feature type="region of interest" description="Disordered" evidence="2">
    <location>
        <begin position="10"/>
        <end position="39"/>
    </location>
</feature>
<keyword evidence="4" id="KW-1185">Reference proteome</keyword>
<sequence>MTLSQILTRRSSRSKIVSGSTPTSIESQAQGKVGSHKRSSSLRSFINRFSGTQSNSRLRTSPKHLLAFSEPSTPIIISSPIPPSIATDTTNDIPVTPVQNDKFENQVLNYDIVSLQALFLRIMEELDSSPVQDRVQSTKENWNPSDSLYSMSSVIVYPNDLASIKRRSLEISFDDEALSHSTSRNEDPIISLSKEFDKVNYTEYGSITNADIQTFKPYSTSRSKLKLVFTEREEQADKEYLRENLQNKILSRKLSRNSIIDDLSLDDPMQEVCLQQALETSSKVQLASIEKSTDDIVGFEFNSNEQVYRNEMMILVESHKRIVTRQQDEIKNLKKLLEQERNFNKILRSPKQSVPTSSTAKIPTFRRKFIPMSIEVDCPPIRAFNLLPPFNPPSELSHLDVKQDTSASSISPKSGSFPINSLKNLTKPSQNEPNNEVPHTKKPSKRDSFSSIICPTSILRGRKSATSSKVSSRISGSSTLYYSALEDYAQIGETTDSLPRRSLAPLIENQRKDSVASSTSSIMSNPHHNTPMEKEVQSGISHSISNSLSSYTIHSNSTTPESVNYHSSVFSKLHAPNTK</sequence>
<organism evidence="3 4">
    <name type="scientific">Suhomyces tanzawaensis NRRL Y-17324</name>
    <dbReference type="NCBI Taxonomy" id="984487"/>
    <lineage>
        <taxon>Eukaryota</taxon>
        <taxon>Fungi</taxon>
        <taxon>Dikarya</taxon>
        <taxon>Ascomycota</taxon>
        <taxon>Saccharomycotina</taxon>
        <taxon>Pichiomycetes</taxon>
        <taxon>Debaryomycetaceae</taxon>
        <taxon>Suhomyces</taxon>
    </lineage>
</organism>
<keyword evidence="1" id="KW-0175">Coiled coil</keyword>